<reference evidence="1" key="1">
    <citation type="submission" date="2022-07" db="EMBL/GenBank/DDBJ databases">
        <title>Genome Sequence of Lecanicillium saksenae.</title>
        <authorList>
            <person name="Buettner E."/>
        </authorList>
    </citation>
    <scope>NUCLEOTIDE SEQUENCE</scope>
    <source>
        <strain evidence="1">VT-O1</strain>
    </source>
</reference>
<evidence type="ECO:0000313" key="1">
    <source>
        <dbReference type="EMBL" id="KAJ3496586.1"/>
    </source>
</evidence>
<proteinExistence type="predicted"/>
<dbReference type="Proteomes" id="UP001148737">
    <property type="component" value="Unassembled WGS sequence"/>
</dbReference>
<protein>
    <submittedName>
        <fullName evidence="1">Uncharacterized protein</fullName>
    </submittedName>
</protein>
<sequence>MELFNFLSSIEPFSLLPDPASPSSTLSRRVSPDATSRRYAKTPEQQWNMEIDMAEYIREGLLAMAEIRDSGKTIVLSDVEPTTACCLPEFAYRDDFQSPRFCEASEDNSRRDNEKNYSNPKSEVLEPVWKSLLDSFEFAGLMSEQLQDDNRFKKISVKSSDIASEIAITYQEIIVEYA</sequence>
<dbReference type="EMBL" id="JANAKD010000177">
    <property type="protein sequence ID" value="KAJ3496586.1"/>
    <property type="molecule type" value="Genomic_DNA"/>
</dbReference>
<name>A0ACC1R403_9HYPO</name>
<evidence type="ECO:0000313" key="2">
    <source>
        <dbReference type="Proteomes" id="UP001148737"/>
    </source>
</evidence>
<accession>A0ACC1R403</accession>
<organism evidence="1 2">
    <name type="scientific">Lecanicillium saksenae</name>
    <dbReference type="NCBI Taxonomy" id="468837"/>
    <lineage>
        <taxon>Eukaryota</taxon>
        <taxon>Fungi</taxon>
        <taxon>Dikarya</taxon>
        <taxon>Ascomycota</taxon>
        <taxon>Pezizomycotina</taxon>
        <taxon>Sordariomycetes</taxon>
        <taxon>Hypocreomycetidae</taxon>
        <taxon>Hypocreales</taxon>
        <taxon>Cordycipitaceae</taxon>
        <taxon>Lecanicillium</taxon>
    </lineage>
</organism>
<keyword evidence="2" id="KW-1185">Reference proteome</keyword>
<comment type="caution">
    <text evidence="1">The sequence shown here is derived from an EMBL/GenBank/DDBJ whole genome shotgun (WGS) entry which is preliminary data.</text>
</comment>
<gene>
    <name evidence="1" type="ORF">NLG97_g2557</name>
</gene>